<organism evidence="2 3">
    <name type="scientific">Cryptolaemus montrouzieri</name>
    <dbReference type="NCBI Taxonomy" id="559131"/>
    <lineage>
        <taxon>Eukaryota</taxon>
        <taxon>Metazoa</taxon>
        <taxon>Ecdysozoa</taxon>
        <taxon>Arthropoda</taxon>
        <taxon>Hexapoda</taxon>
        <taxon>Insecta</taxon>
        <taxon>Pterygota</taxon>
        <taxon>Neoptera</taxon>
        <taxon>Endopterygota</taxon>
        <taxon>Coleoptera</taxon>
        <taxon>Polyphaga</taxon>
        <taxon>Cucujiformia</taxon>
        <taxon>Coccinelloidea</taxon>
        <taxon>Coccinellidae</taxon>
        <taxon>Scymninae</taxon>
        <taxon>Scymnini</taxon>
        <taxon>Cryptolaemus</taxon>
    </lineage>
</organism>
<reference evidence="2 3" key="1">
    <citation type="journal article" date="2021" name="BMC Biol.">
        <title>Horizontally acquired antibacterial genes associated with adaptive radiation of ladybird beetles.</title>
        <authorList>
            <person name="Li H.S."/>
            <person name="Tang X.F."/>
            <person name="Huang Y.H."/>
            <person name="Xu Z.Y."/>
            <person name="Chen M.L."/>
            <person name="Du X.Y."/>
            <person name="Qiu B.Y."/>
            <person name="Chen P.T."/>
            <person name="Zhang W."/>
            <person name="Slipinski A."/>
            <person name="Escalona H.E."/>
            <person name="Waterhouse R.M."/>
            <person name="Zwick A."/>
            <person name="Pang H."/>
        </authorList>
    </citation>
    <scope>NUCLEOTIDE SEQUENCE [LARGE SCALE GENOMIC DNA]</scope>
    <source>
        <strain evidence="2">SYSU2018</strain>
    </source>
</reference>
<name>A0ABD2N0J5_9CUCU</name>
<accession>A0ABD2N0J5</accession>
<dbReference type="AlphaFoldDB" id="A0ABD2N0J5"/>
<feature type="compositionally biased region" description="Basic and acidic residues" evidence="1">
    <location>
        <begin position="161"/>
        <end position="170"/>
    </location>
</feature>
<protein>
    <submittedName>
        <fullName evidence="2">Uncharacterized protein</fullName>
    </submittedName>
</protein>
<dbReference type="Proteomes" id="UP001516400">
    <property type="component" value="Unassembled WGS sequence"/>
</dbReference>
<feature type="region of interest" description="Disordered" evidence="1">
    <location>
        <begin position="155"/>
        <end position="184"/>
    </location>
</feature>
<dbReference type="EMBL" id="JABFTP020000042">
    <property type="protein sequence ID" value="KAL3272161.1"/>
    <property type="molecule type" value="Genomic_DNA"/>
</dbReference>
<comment type="caution">
    <text evidence="2">The sequence shown here is derived from an EMBL/GenBank/DDBJ whole genome shotgun (WGS) entry which is preliminary data.</text>
</comment>
<evidence type="ECO:0000256" key="1">
    <source>
        <dbReference type="SAM" id="MobiDB-lite"/>
    </source>
</evidence>
<proteinExistence type="predicted"/>
<evidence type="ECO:0000313" key="2">
    <source>
        <dbReference type="EMBL" id="KAL3272161.1"/>
    </source>
</evidence>
<sequence>MDLSQEEIEESSKYNEDDKTFVHQLIDNEGKNWDRNLFHETFNKSHYMQSKYEYESETKQHEHGKGVGESRSFTNKFIVEDKNIRNQKTKCESGEDLKTDISYEEIIAEIKVESSGDNITNSPQVIDGVGKSCESSEDCKIDIQCDKIIIKSEVESSESFEDQKTTIKSEVDEDDGEFWNDVKR</sequence>
<keyword evidence="3" id="KW-1185">Reference proteome</keyword>
<gene>
    <name evidence="2" type="ORF">HHI36_022645</name>
</gene>
<evidence type="ECO:0000313" key="3">
    <source>
        <dbReference type="Proteomes" id="UP001516400"/>
    </source>
</evidence>